<dbReference type="InterPro" id="IPR026082">
    <property type="entry name" value="ABCA"/>
</dbReference>
<feature type="transmembrane region" description="Helical" evidence="13">
    <location>
        <begin position="918"/>
        <end position="938"/>
    </location>
</feature>
<feature type="compositionally biased region" description="Pro residues" evidence="12">
    <location>
        <begin position="1401"/>
        <end position="1420"/>
    </location>
</feature>
<protein>
    <recommendedName>
        <fullName evidence="14">ABC transporter domain-containing protein</fullName>
    </recommendedName>
</protein>
<dbReference type="Proteomes" id="UP000694425">
    <property type="component" value="Unplaced"/>
</dbReference>
<feature type="transmembrane region" description="Helical" evidence="13">
    <location>
        <begin position="28"/>
        <end position="47"/>
    </location>
</feature>
<keyword evidence="7 13" id="KW-1133">Transmembrane helix</keyword>
<dbReference type="InterPro" id="IPR027417">
    <property type="entry name" value="P-loop_NTPase"/>
</dbReference>
<feature type="transmembrane region" description="Helical" evidence="13">
    <location>
        <begin position="959"/>
        <end position="978"/>
    </location>
</feature>
<accession>A0A8C7C9U9</accession>
<feature type="region of interest" description="Disordered" evidence="12">
    <location>
        <begin position="1385"/>
        <end position="1585"/>
    </location>
</feature>
<evidence type="ECO:0000256" key="13">
    <source>
        <dbReference type="SAM" id="Phobius"/>
    </source>
</evidence>
<keyword evidence="3 13" id="KW-0812">Transmembrane</keyword>
<keyword evidence="4" id="KW-0677">Repeat</keyword>
<dbReference type="GeneTree" id="ENSGT00940000163933"/>
<dbReference type="InterPro" id="IPR017871">
    <property type="entry name" value="ABC_transporter-like_CS"/>
</dbReference>
<dbReference type="GO" id="GO:0005319">
    <property type="term" value="F:lipid transporter activity"/>
    <property type="evidence" value="ECO:0007669"/>
    <property type="project" value="TreeGrafter"/>
</dbReference>
<feature type="transmembrane region" description="Helical" evidence="13">
    <location>
        <begin position="421"/>
        <end position="443"/>
    </location>
</feature>
<evidence type="ECO:0000256" key="6">
    <source>
        <dbReference type="ARBA" id="ARBA00022840"/>
    </source>
</evidence>
<feature type="transmembrane region" description="Helical" evidence="13">
    <location>
        <begin position="1009"/>
        <end position="1035"/>
    </location>
</feature>
<reference evidence="15" key="1">
    <citation type="submission" date="2025-08" db="UniProtKB">
        <authorList>
            <consortium name="Ensembl"/>
        </authorList>
    </citation>
    <scope>IDENTIFICATION</scope>
</reference>
<feature type="compositionally biased region" description="Pro residues" evidence="12">
    <location>
        <begin position="1566"/>
        <end position="1585"/>
    </location>
</feature>
<comment type="subcellular location">
    <subcellularLocation>
        <location evidence="1">Endomembrane system</location>
        <topology evidence="1">Multi-pass membrane protein</topology>
    </subcellularLocation>
</comment>
<name>A0A8C7C9U9_NEOVI</name>
<feature type="transmembrane region" description="Helical" evidence="13">
    <location>
        <begin position="887"/>
        <end position="906"/>
    </location>
</feature>
<feature type="compositionally biased region" description="Low complexity" evidence="12">
    <location>
        <begin position="1421"/>
        <end position="1435"/>
    </location>
</feature>
<dbReference type="SMART" id="SM00382">
    <property type="entry name" value="AAA"/>
    <property type="match status" value="2"/>
</dbReference>
<evidence type="ECO:0000313" key="16">
    <source>
        <dbReference type="Proteomes" id="UP000694425"/>
    </source>
</evidence>
<dbReference type="FunFam" id="3.40.50.300:FF:000327">
    <property type="entry name" value="ATP-binding cassette sub-family A member 3"/>
    <property type="match status" value="1"/>
</dbReference>
<dbReference type="PANTHER" id="PTHR19229:SF117">
    <property type="entry name" value="ATP-BINDING CASSETTE SUB-FAMILY A MEMBER 17"/>
    <property type="match status" value="1"/>
</dbReference>
<dbReference type="Pfam" id="PF12698">
    <property type="entry name" value="ABC2_membrane_3"/>
    <property type="match status" value="2"/>
</dbReference>
<keyword evidence="10" id="KW-0325">Glycoprotein</keyword>
<keyword evidence="6" id="KW-0067">ATP-binding</keyword>
<evidence type="ECO:0000256" key="9">
    <source>
        <dbReference type="ARBA" id="ARBA00023136"/>
    </source>
</evidence>
<keyword evidence="16" id="KW-1185">Reference proteome</keyword>
<feature type="compositionally biased region" description="Pro residues" evidence="12">
    <location>
        <begin position="1453"/>
        <end position="1559"/>
    </location>
</feature>
<feature type="transmembrane region" description="Helical" evidence="13">
    <location>
        <begin position="806"/>
        <end position="829"/>
    </location>
</feature>
<dbReference type="CDD" id="cd03263">
    <property type="entry name" value="ABC_subfamily_A"/>
    <property type="match status" value="2"/>
</dbReference>
<dbReference type="GO" id="GO:0005737">
    <property type="term" value="C:cytoplasm"/>
    <property type="evidence" value="ECO:0007669"/>
    <property type="project" value="UniProtKB-ARBA"/>
</dbReference>
<evidence type="ECO:0000256" key="5">
    <source>
        <dbReference type="ARBA" id="ARBA00022741"/>
    </source>
</evidence>
<feature type="compositionally biased region" description="Basic and acidic residues" evidence="12">
    <location>
        <begin position="1388"/>
        <end position="1397"/>
    </location>
</feature>
<evidence type="ECO:0000256" key="11">
    <source>
        <dbReference type="ARBA" id="ARBA00050894"/>
    </source>
</evidence>
<dbReference type="PROSITE" id="PS00211">
    <property type="entry name" value="ABC_TRANSPORTER_1"/>
    <property type="match status" value="1"/>
</dbReference>
<reference evidence="15" key="2">
    <citation type="submission" date="2025-09" db="UniProtKB">
        <authorList>
            <consortium name="Ensembl"/>
        </authorList>
    </citation>
    <scope>IDENTIFICATION</scope>
</reference>
<evidence type="ECO:0000256" key="7">
    <source>
        <dbReference type="ARBA" id="ARBA00022989"/>
    </source>
</evidence>
<dbReference type="PANTHER" id="PTHR19229">
    <property type="entry name" value="ATP-BINDING CASSETTE TRANSPORTER SUBFAMILY A ABCA"/>
    <property type="match status" value="1"/>
</dbReference>
<dbReference type="GO" id="GO:0005524">
    <property type="term" value="F:ATP binding"/>
    <property type="evidence" value="ECO:0007669"/>
    <property type="project" value="UniProtKB-KW"/>
</dbReference>
<evidence type="ECO:0000256" key="10">
    <source>
        <dbReference type="ARBA" id="ARBA00023180"/>
    </source>
</evidence>
<dbReference type="SUPFAM" id="SSF52540">
    <property type="entry name" value="P-loop containing nucleoside triphosphate hydrolases"/>
    <property type="match status" value="2"/>
</dbReference>
<dbReference type="PROSITE" id="PS50893">
    <property type="entry name" value="ABC_TRANSPORTER_2"/>
    <property type="match status" value="2"/>
</dbReference>
<dbReference type="GO" id="GO:0016887">
    <property type="term" value="F:ATP hydrolysis activity"/>
    <property type="evidence" value="ECO:0007669"/>
    <property type="project" value="InterPro"/>
</dbReference>
<feature type="transmembrane region" description="Helical" evidence="13">
    <location>
        <begin position="280"/>
        <end position="302"/>
    </location>
</feature>
<dbReference type="Pfam" id="PF23321">
    <property type="entry name" value="R1_ABCA1"/>
    <property type="match status" value="1"/>
</dbReference>
<feature type="transmembrane region" description="Helical" evidence="13">
    <location>
        <begin position="849"/>
        <end position="875"/>
    </location>
</feature>
<dbReference type="InterPro" id="IPR003439">
    <property type="entry name" value="ABC_transporter-like_ATP-bd"/>
</dbReference>
<dbReference type="InterPro" id="IPR056264">
    <property type="entry name" value="R2_ABCA1-4-like"/>
</dbReference>
<dbReference type="Ensembl" id="ENSNVIT00000034615.1">
    <property type="protein sequence ID" value="ENSNVIP00000029876.1"/>
    <property type="gene ID" value="ENSNVIG00000022926.1"/>
</dbReference>
<evidence type="ECO:0000256" key="2">
    <source>
        <dbReference type="ARBA" id="ARBA00022448"/>
    </source>
</evidence>
<proteinExistence type="predicted"/>
<dbReference type="Pfam" id="PF00005">
    <property type="entry name" value="ABC_tran"/>
    <property type="match status" value="2"/>
</dbReference>
<dbReference type="InterPro" id="IPR003593">
    <property type="entry name" value="AAA+_ATPase"/>
</dbReference>
<feature type="transmembrane region" description="Helical" evidence="13">
    <location>
        <begin position="239"/>
        <end position="259"/>
    </location>
</feature>
<keyword evidence="8" id="KW-0445">Lipid transport</keyword>
<keyword evidence="9 13" id="KW-0472">Membrane</keyword>
<dbReference type="GO" id="GO:0012505">
    <property type="term" value="C:endomembrane system"/>
    <property type="evidence" value="ECO:0007669"/>
    <property type="project" value="UniProtKB-SubCell"/>
</dbReference>
<feature type="transmembrane region" description="Helical" evidence="13">
    <location>
        <begin position="322"/>
        <end position="341"/>
    </location>
</feature>
<evidence type="ECO:0000256" key="1">
    <source>
        <dbReference type="ARBA" id="ARBA00004127"/>
    </source>
</evidence>
<feature type="transmembrane region" description="Helical" evidence="13">
    <location>
        <begin position="381"/>
        <end position="400"/>
    </location>
</feature>
<dbReference type="Gene3D" id="3.40.50.300">
    <property type="entry name" value="P-loop containing nucleotide triphosphate hydrolases"/>
    <property type="match status" value="2"/>
</dbReference>
<evidence type="ECO:0000313" key="15">
    <source>
        <dbReference type="Ensembl" id="ENSNVIP00000029876.1"/>
    </source>
</evidence>
<dbReference type="GO" id="GO:0140359">
    <property type="term" value="F:ABC-type transporter activity"/>
    <property type="evidence" value="ECO:0007669"/>
    <property type="project" value="InterPro"/>
</dbReference>
<organism evidence="15 16">
    <name type="scientific">Neovison vison</name>
    <name type="common">American mink</name>
    <name type="synonym">Mustela vison</name>
    <dbReference type="NCBI Taxonomy" id="452646"/>
    <lineage>
        <taxon>Eukaryota</taxon>
        <taxon>Metazoa</taxon>
        <taxon>Chordata</taxon>
        <taxon>Craniata</taxon>
        <taxon>Vertebrata</taxon>
        <taxon>Euteleostomi</taxon>
        <taxon>Mammalia</taxon>
        <taxon>Eutheria</taxon>
        <taxon>Laurasiatheria</taxon>
        <taxon>Carnivora</taxon>
        <taxon>Caniformia</taxon>
        <taxon>Musteloidea</taxon>
        <taxon>Mustelidae</taxon>
        <taxon>Mustelinae</taxon>
        <taxon>Neogale</taxon>
    </lineage>
</organism>
<dbReference type="FunFam" id="3.40.50.300:FF:000465">
    <property type="entry name" value="ATP-binding cassette, sub-family A (ABC1), member 3"/>
    <property type="match status" value="1"/>
</dbReference>
<evidence type="ECO:0000256" key="12">
    <source>
        <dbReference type="SAM" id="MobiDB-lite"/>
    </source>
</evidence>
<keyword evidence="2" id="KW-0813">Transport</keyword>
<comment type="catalytic activity">
    <reaction evidence="11">
        <text>cholesterol(in) + ATP + H2O = cholesterol(out) + ADP + phosphate + H(+)</text>
        <dbReference type="Rhea" id="RHEA:39051"/>
        <dbReference type="ChEBI" id="CHEBI:15377"/>
        <dbReference type="ChEBI" id="CHEBI:15378"/>
        <dbReference type="ChEBI" id="CHEBI:16113"/>
        <dbReference type="ChEBI" id="CHEBI:30616"/>
        <dbReference type="ChEBI" id="CHEBI:43474"/>
        <dbReference type="ChEBI" id="CHEBI:456216"/>
    </reaction>
    <physiologicalReaction direction="left-to-right" evidence="11">
        <dbReference type="Rhea" id="RHEA:39052"/>
    </physiologicalReaction>
</comment>
<evidence type="ECO:0000256" key="4">
    <source>
        <dbReference type="ARBA" id="ARBA00022737"/>
    </source>
</evidence>
<keyword evidence="5" id="KW-0547">Nucleotide-binding</keyword>
<feature type="domain" description="ABC transporter" evidence="14">
    <location>
        <begin position="498"/>
        <end position="727"/>
    </location>
</feature>
<sequence>MPPLHVRMCRNLKLLLWKNFTLKKRKPLVAVLEALAPLLFSAIAMYLRLHSVPRKWPPLNHLAVNISLLPAFLYFPTQAKYQLAYIPSQSDALRAVTEMVQDAFDVEFEVLGYSSVPVFENYIIQDPKGFYVWAGIVLDHSFRDSKQPLPLKVRIASLARPDGTPRPSDSSGVLPRGSSWVSHAQCALCSHAGYSKEGFLTLQHTLDKAIMRHHAHNATRFPHGAHIQDTFLLVLQSEFPLLLTLSFLCLELIIINSVAREKEKRLKEYMCMMGASSRQHWAAWFLTFFISALIAVSLMTILFCTQVCVNGVMVFRNSDPSLIFVFLLCFATATIFFAFMVSTFFQKAHVAAAAGGISFFFMYLPYLYFTFSYPQRTHFQKLVFCLLSNVAMALGVRLISTFEIKGTGMQWKTIGSVSGEFNFCQVLLLLLLDAVLYSVVAWYVEAVLLGEYGVPKPWYFFVMVSTGSVPLTRSVLDIGDLSRPAESKFFQEEPTSLMKGIEIQHLYKVSAAVKDLTLNLYQGQITVLLGHSGAGKTTLCCMLAGLIPPSGGWAYIKGYEISRDMAEIQRSLGWCPQHDILFPDLTVAEHLSFYAQLKGLSHRKCPEEVQRMLHVLGLEDKQDTLSRFLSGGMRRKLSIGIALIAGSKVLMLDEPTSGMDALSRRAIWDLLQQHKSDRTVLLTTHFMDEADLLGDRVAIMAKGELQCCGSSMFLKRKYGGGYYMTLVKKPHCNTEEICCLIYHHIPNAVLQSSKGEELNFILPKKDTHRFASLFTQLEARQEELGVANFQVAVTTMEEVFMRGPKAHFLITNLLFGIVFLSSSFSILMVKERSTKAKHIQFTSGVYVATFWLSALLWDLITNFVPSLLLLVVFLYYKEEAFTHEGNILAVLLALMLYSWAITPFVYLASFRLHYEGSAFVKLFITLTFLSICPNILGLCPFLPEKLGYMTLSDSLDRKFLLLPGHCLGMALFNLYYNYGIQKLSSSPLAEGYTVQESIYAWEPLGMGKYLAAMAIMGFVYLVLLFLIETNLLWGLKARFPDFNRKRLLVTSMPVDQDVEQEAKMVETYLEKLRVYVQNVPLLAVNKISFALGAGECFGLLGSNGAGKTSIFKMLTGEEPITSGAAFVRGLSISSHLREVRSQIGYCPQFDALLNHMTGRETLVLYARIRGVPERHIATCVEQILDDLLMHAHADKLVKTYSGSNKRKLSTAIALLGEPSVIFLDEPSTGMDPVARRLLWDTVTQARESGKAIVITSPSMEECEALCTRLAIMVQGQFKCLGSPQHLKSKFGSGYSLQAKVRGDGQQEALEEFKAFVTLTFPGSVLEDEHQGMAHYHLPGDDLSWAKVFDILEQAKTKFRLDDYCVNQVSLEDIFLSFTCSAHPTKKEHKQEQGEPADHSPTSPPPSPLPSQPPALLPSQPPSLLLSQSPSLLFSQPPSPPPTQPPSLFSSQPPSEPPFQPLSPSPSQPPSPTCSPSPSQPPSPTSFPSPSQPPSPTSSPSPSQPPSPTSSPSPSQPPSPTSSPSPSQPPSQPPSPTSSPSPSQPPSPTSSPSPSQPPSPTSFLSPSQPPSPTSSPSPSQPPSPLP</sequence>
<dbReference type="InterPro" id="IPR013525">
    <property type="entry name" value="ABC2_TM"/>
</dbReference>
<dbReference type="GO" id="GO:0016020">
    <property type="term" value="C:membrane"/>
    <property type="evidence" value="ECO:0007669"/>
    <property type="project" value="InterPro"/>
</dbReference>
<evidence type="ECO:0000259" key="14">
    <source>
        <dbReference type="PROSITE" id="PS50893"/>
    </source>
</evidence>
<feature type="domain" description="ABC transporter" evidence="14">
    <location>
        <begin position="1069"/>
        <end position="1299"/>
    </location>
</feature>
<evidence type="ECO:0000256" key="8">
    <source>
        <dbReference type="ARBA" id="ARBA00023055"/>
    </source>
</evidence>
<evidence type="ECO:0000256" key="3">
    <source>
        <dbReference type="ARBA" id="ARBA00022692"/>
    </source>
</evidence>
<feature type="transmembrane region" description="Helical" evidence="13">
    <location>
        <begin position="348"/>
        <end position="369"/>
    </location>
</feature>